<sequence length="185" mass="21241">MGQTQWKGRGIVEYFLCQHDDRMLYSAVPVWDEAANAEMVSINDWTEWPPSYAAQFKVKGHDYTVYPDILMGSRMMVSDSVHELLQVYTPSLFSRMALFRDMERSQQKLYWMIQPPLVNCVGELSTFHPGGTLMKLVVDRERTEGRPLLQVQGLRETCTLVNLALAESLLRRGTSGISFQEVDMQ</sequence>
<reference evidence="1" key="1">
    <citation type="submission" date="2023-04" db="EMBL/GenBank/DDBJ databases">
        <title>Uncovering the Secrets of Slow-Growing Bacteria in Tropical Savanna Soil through Cultivation and Genomic Analysis.</title>
        <authorList>
            <person name="Goncalves O.S."/>
            <person name="Santana M.F."/>
        </authorList>
    </citation>
    <scope>NUCLEOTIDE SEQUENCE</scope>
    <source>
        <strain evidence="1">ANTI</strain>
    </source>
</reference>
<name>A0AAP4A1G9_PAEPO</name>
<dbReference type="AlphaFoldDB" id="A0AAP4A1G9"/>
<organism evidence="1 2">
    <name type="scientific">Paenibacillus polymyxa</name>
    <name type="common">Bacillus polymyxa</name>
    <dbReference type="NCBI Taxonomy" id="1406"/>
    <lineage>
        <taxon>Bacteria</taxon>
        <taxon>Bacillati</taxon>
        <taxon>Bacillota</taxon>
        <taxon>Bacilli</taxon>
        <taxon>Bacillales</taxon>
        <taxon>Paenibacillaceae</taxon>
        <taxon>Paenibacillus</taxon>
    </lineage>
</organism>
<dbReference type="Proteomes" id="UP001229409">
    <property type="component" value="Unassembled WGS sequence"/>
</dbReference>
<dbReference type="EMBL" id="JARVWT010000012">
    <property type="protein sequence ID" value="MDH2333577.1"/>
    <property type="molecule type" value="Genomic_DNA"/>
</dbReference>
<gene>
    <name evidence="1" type="ORF">QDS18_22190</name>
</gene>
<evidence type="ECO:0000313" key="1">
    <source>
        <dbReference type="EMBL" id="MDH2333577.1"/>
    </source>
</evidence>
<accession>A0AAP4A1G9</accession>
<proteinExistence type="predicted"/>
<dbReference type="RefSeq" id="WP_071559356.1">
    <property type="nucleotide sequence ID" value="NZ_CP017968.3"/>
</dbReference>
<comment type="caution">
    <text evidence="1">The sequence shown here is derived from an EMBL/GenBank/DDBJ whole genome shotgun (WGS) entry which is preliminary data.</text>
</comment>
<protein>
    <submittedName>
        <fullName evidence="1">Uncharacterized protein</fullName>
    </submittedName>
</protein>
<evidence type="ECO:0000313" key="2">
    <source>
        <dbReference type="Proteomes" id="UP001229409"/>
    </source>
</evidence>